<dbReference type="InterPro" id="IPR020845">
    <property type="entry name" value="AMP-binding_CS"/>
</dbReference>
<dbReference type="GO" id="GO:0016405">
    <property type="term" value="F:CoA-ligase activity"/>
    <property type="evidence" value="ECO:0007669"/>
    <property type="project" value="TreeGrafter"/>
</dbReference>
<dbReference type="Gene3D" id="3.40.50.12780">
    <property type="entry name" value="N-terminal domain of ligase-like"/>
    <property type="match status" value="1"/>
</dbReference>
<organism evidence="3 4">
    <name type="scientific">Aureobasidium melanogenum</name>
    <name type="common">Aureobasidium pullulans var. melanogenum</name>
    <dbReference type="NCBI Taxonomy" id="46634"/>
    <lineage>
        <taxon>Eukaryota</taxon>
        <taxon>Fungi</taxon>
        <taxon>Dikarya</taxon>
        <taxon>Ascomycota</taxon>
        <taxon>Pezizomycotina</taxon>
        <taxon>Dothideomycetes</taxon>
        <taxon>Dothideomycetidae</taxon>
        <taxon>Dothideales</taxon>
        <taxon>Saccotheciaceae</taxon>
        <taxon>Aureobasidium</taxon>
    </lineage>
</organism>
<protein>
    <submittedName>
        <fullName evidence="3">Acetyl-CoA synthetase-like protein</fullName>
    </submittedName>
</protein>
<dbReference type="EMBL" id="JAHFXS010000060">
    <property type="protein sequence ID" value="KAG9989849.1"/>
    <property type="molecule type" value="Genomic_DNA"/>
</dbReference>
<evidence type="ECO:0000259" key="1">
    <source>
        <dbReference type="Pfam" id="PF00501"/>
    </source>
</evidence>
<dbReference type="PROSITE" id="PS00455">
    <property type="entry name" value="AMP_BINDING"/>
    <property type="match status" value="1"/>
</dbReference>
<name>A0A9P8G5M0_AURME</name>
<dbReference type="InterPro" id="IPR000873">
    <property type="entry name" value="AMP-dep_synth/lig_dom"/>
</dbReference>
<proteinExistence type="predicted"/>
<evidence type="ECO:0000313" key="3">
    <source>
        <dbReference type="EMBL" id="KAG9989849.1"/>
    </source>
</evidence>
<gene>
    <name evidence="3" type="ORF">KCU98_g1578</name>
</gene>
<dbReference type="InterPro" id="IPR025110">
    <property type="entry name" value="AMP-bd_C"/>
</dbReference>
<dbReference type="Pfam" id="PF00501">
    <property type="entry name" value="AMP-binding"/>
    <property type="match status" value="1"/>
</dbReference>
<feature type="non-terminal residue" evidence="3">
    <location>
        <position position="1"/>
    </location>
</feature>
<dbReference type="AlphaFoldDB" id="A0A9P8G5M0"/>
<dbReference type="PANTHER" id="PTHR24096:SF194">
    <property type="entry name" value="AMP-DEPENDENT SYNTHETASE_LIGASE DOMAIN-CONTAINING PROTEIN"/>
    <property type="match status" value="1"/>
</dbReference>
<sequence length="558" mass="62651">MMVFKSPHPDINIPKVDLLTYLFPEDEPVSECPLWIDAVDPRKSISPADLLMWAKRLGIGLNRLGVQPGEIVLIFTPNHIFVPVAYIGIVGNTRAFSAINPVSTVNEVVHQLKDSRAKALLVHPSMIKNAILAAGEAGLPKYRIFQFNDEHCEEADGIKDWTTMLGSSQEAMGLQWKKLDTESTTTLATVNYSSGTTGLPKGVRISHFNLIANVIQIMACLWPHADIIRGQVVQERWLGFVPFYHAYGQMFTTLIALKMNFTVYIMKQFVFSDYLQHIQDYKISHLQVVPPILVMMIKRPETAQYNLKSVQGIFCAAAPLSSKLQSLVAQKLKVDIKQGWGMTELTCGGILQQERDDTETVGKLLPNHECKLVDDEGNEVGHNIPGEIYIRGPNVCMGYFNNEQATKDTITEDGWLKTGDIAIVDKKGLFQIVDRKKELIKVNALQVAPAELEAMLLEHNDIEDAAVTGIKVFDEEWPRAYVQLRDQAKGRVTPRDIQDWIAARKAKHKHLVGGVMFVNEVPKLASGKIQRKVMREWAKRDIPAVEKQLNSENLRAKL</sequence>
<dbReference type="Pfam" id="PF13193">
    <property type="entry name" value="AMP-binding_C"/>
    <property type="match status" value="1"/>
</dbReference>
<dbReference type="InterPro" id="IPR045851">
    <property type="entry name" value="AMP-bd_C_sf"/>
</dbReference>
<dbReference type="CDD" id="cd05911">
    <property type="entry name" value="Firefly_Luc_like"/>
    <property type="match status" value="1"/>
</dbReference>
<feature type="domain" description="AMP-dependent synthetase/ligase" evidence="1">
    <location>
        <begin position="40"/>
        <end position="400"/>
    </location>
</feature>
<dbReference type="Proteomes" id="UP000729357">
    <property type="component" value="Unassembled WGS sequence"/>
</dbReference>
<evidence type="ECO:0000313" key="4">
    <source>
        <dbReference type="Proteomes" id="UP000729357"/>
    </source>
</evidence>
<accession>A0A9P8G5M0</accession>
<dbReference type="InterPro" id="IPR042099">
    <property type="entry name" value="ANL_N_sf"/>
</dbReference>
<reference evidence="3" key="2">
    <citation type="submission" date="2021-08" db="EMBL/GenBank/DDBJ databases">
        <authorList>
            <person name="Gostincar C."/>
            <person name="Sun X."/>
            <person name="Song Z."/>
            <person name="Gunde-Cimerman N."/>
        </authorList>
    </citation>
    <scope>NUCLEOTIDE SEQUENCE</scope>
    <source>
        <strain evidence="3">EXF-9298</strain>
    </source>
</reference>
<dbReference type="Gene3D" id="3.30.300.30">
    <property type="match status" value="1"/>
</dbReference>
<comment type="caution">
    <text evidence="3">The sequence shown here is derived from an EMBL/GenBank/DDBJ whole genome shotgun (WGS) entry which is preliminary data.</text>
</comment>
<feature type="domain" description="AMP-binding enzyme C-terminal" evidence="2">
    <location>
        <begin position="451"/>
        <end position="528"/>
    </location>
</feature>
<reference evidence="3" key="1">
    <citation type="journal article" date="2021" name="J Fungi (Basel)">
        <title>Virulence traits and population genomics of the black yeast Aureobasidium melanogenum.</title>
        <authorList>
            <person name="Cernosa A."/>
            <person name="Sun X."/>
            <person name="Gostincar C."/>
            <person name="Fang C."/>
            <person name="Gunde-Cimerman N."/>
            <person name="Song Z."/>
        </authorList>
    </citation>
    <scope>NUCLEOTIDE SEQUENCE</scope>
    <source>
        <strain evidence="3">EXF-9298</strain>
    </source>
</reference>
<dbReference type="PANTHER" id="PTHR24096">
    <property type="entry name" value="LONG-CHAIN-FATTY-ACID--COA LIGASE"/>
    <property type="match status" value="1"/>
</dbReference>
<evidence type="ECO:0000259" key="2">
    <source>
        <dbReference type="Pfam" id="PF13193"/>
    </source>
</evidence>
<dbReference type="SUPFAM" id="SSF56801">
    <property type="entry name" value="Acetyl-CoA synthetase-like"/>
    <property type="match status" value="1"/>
</dbReference>
<keyword evidence="4" id="KW-1185">Reference proteome</keyword>